<gene>
    <name evidence="1" type="ORF">OOJ09_14630</name>
</gene>
<dbReference type="EMBL" id="JAPFQA010000005">
    <property type="protein sequence ID" value="MCZ8545424.1"/>
    <property type="molecule type" value="Genomic_DNA"/>
</dbReference>
<accession>A0ABT4QVK4</accession>
<protein>
    <submittedName>
        <fullName evidence="1">Uncharacterized protein</fullName>
    </submittedName>
</protein>
<dbReference type="Proteomes" id="UP001152178">
    <property type="component" value="Unassembled WGS sequence"/>
</dbReference>
<proteinExistence type="predicted"/>
<reference evidence="1" key="1">
    <citation type="submission" date="2022-11" db="EMBL/GenBank/DDBJ databases">
        <authorList>
            <person name="Coimbra C."/>
        </authorList>
    </citation>
    <scope>NUCLEOTIDE SEQUENCE</scope>
    <source>
        <strain evidence="1">Jales19</strain>
    </source>
</reference>
<name>A0ABT4QVK4_9HYPH</name>
<sequence>MWKPILSAPFGRDLELAVLDEDGEHALVFPCIRGRQGWTNAATGVRVDIRPTHWRYWESKTMPTEGGTSLGDAS</sequence>
<organism evidence="1 2">
    <name type="scientific">Mesorhizobium qingshengii</name>
    <dbReference type="NCBI Taxonomy" id="1165689"/>
    <lineage>
        <taxon>Bacteria</taxon>
        <taxon>Pseudomonadati</taxon>
        <taxon>Pseudomonadota</taxon>
        <taxon>Alphaproteobacteria</taxon>
        <taxon>Hyphomicrobiales</taxon>
        <taxon>Phyllobacteriaceae</taxon>
        <taxon>Mesorhizobium</taxon>
    </lineage>
</organism>
<keyword evidence="2" id="KW-1185">Reference proteome</keyword>
<evidence type="ECO:0000313" key="1">
    <source>
        <dbReference type="EMBL" id="MCZ8545424.1"/>
    </source>
</evidence>
<evidence type="ECO:0000313" key="2">
    <source>
        <dbReference type="Proteomes" id="UP001152178"/>
    </source>
</evidence>
<comment type="caution">
    <text evidence="1">The sequence shown here is derived from an EMBL/GenBank/DDBJ whole genome shotgun (WGS) entry which is preliminary data.</text>
</comment>